<evidence type="ECO:0000256" key="3">
    <source>
        <dbReference type="ARBA" id="ARBA00011233"/>
    </source>
</evidence>
<comment type="subunit">
    <text evidence="3">Homotrimer.</text>
</comment>
<keyword evidence="4" id="KW-0456">Lyase</keyword>
<dbReference type="CDD" id="cd00452">
    <property type="entry name" value="KDPG_aldolase"/>
    <property type="match status" value="1"/>
</dbReference>
<dbReference type="STRING" id="546364.SAMN04489730_1517"/>
<evidence type="ECO:0000313" key="6">
    <source>
        <dbReference type="EMBL" id="SFW56531.1"/>
    </source>
</evidence>
<protein>
    <submittedName>
        <fullName evidence="6">2-keto-3-deoxy-phosphogluconate aldolase</fullName>
    </submittedName>
</protein>
<dbReference type="InterPro" id="IPR013785">
    <property type="entry name" value="Aldolase_TIM"/>
</dbReference>
<dbReference type="PANTHER" id="PTHR30246:SF1">
    <property type="entry name" value="2-DEHYDRO-3-DEOXY-6-PHOSPHOGALACTONATE ALDOLASE-RELATED"/>
    <property type="match status" value="1"/>
</dbReference>
<keyword evidence="7" id="KW-1185">Reference proteome</keyword>
<dbReference type="GO" id="GO:0016829">
    <property type="term" value="F:lyase activity"/>
    <property type="evidence" value="ECO:0007669"/>
    <property type="project" value="UniProtKB-KW"/>
</dbReference>
<evidence type="ECO:0000256" key="2">
    <source>
        <dbReference type="ARBA" id="ARBA00006906"/>
    </source>
</evidence>
<name>A0A1K1QA47_9PSEU</name>
<evidence type="ECO:0000256" key="5">
    <source>
        <dbReference type="ARBA" id="ARBA00023277"/>
    </source>
</evidence>
<evidence type="ECO:0000256" key="4">
    <source>
        <dbReference type="ARBA" id="ARBA00023239"/>
    </source>
</evidence>
<proteinExistence type="inferred from homology"/>
<dbReference type="Pfam" id="PF01081">
    <property type="entry name" value="Aldolase"/>
    <property type="match status" value="1"/>
</dbReference>
<dbReference type="Gene3D" id="3.20.20.70">
    <property type="entry name" value="Aldolase class I"/>
    <property type="match status" value="1"/>
</dbReference>
<dbReference type="InterPro" id="IPR000887">
    <property type="entry name" value="Aldlse_KDPG_KHG"/>
</dbReference>
<comment type="similarity">
    <text evidence="2">Belongs to the KHG/KDPG aldolase family.</text>
</comment>
<dbReference type="AlphaFoldDB" id="A0A1K1QA47"/>
<accession>A0A1K1QA47</accession>
<comment type="pathway">
    <text evidence="1">Carbohydrate acid metabolism.</text>
</comment>
<organism evidence="6 7">
    <name type="scientific">Amycolatopsis australiensis</name>
    <dbReference type="NCBI Taxonomy" id="546364"/>
    <lineage>
        <taxon>Bacteria</taxon>
        <taxon>Bacillati</taxon>
        <taxon>Actinomycetota</taxon>
        <taxon>Actinomycetes</taxon>
        <taxon>Pseudonocardiales</taxon>
        <taxon>Pseudonocardiaceae</taxon>
        <taxon>Amycolatopsis</taxon>
    </lineage>
</organism>
<dbReference type="PANTHER" id="PTHR30246">
    <property type="entry name" value="2-KETO-3-DEOXY-6-PHOSPHOGLUCONATE ALDOLASE"/>
    <property type="match status" value="1"/>
</dbReference>
<sequence length="209" mass="21106">MLRPMSYRWEITAAALRQGVIGIVRTRNAESAVEAARAALDGGLRSVELPLTNPGALDAISGLVAAYPDATIGAGTVLDEASAVLAIRAGARFLVSPSVDAAVIRTAHRYGVAAFPGAGSVTEIVRALAEGADAVKVFPASALRPSWVADVRAALPQAPLVPTGGIGVDDVPEWLAAGAVACGVGSALTRGTPAEIAARVETLVRSAHG</sequence>
<dbReference type="Proteomes" id="UP000182740">
    <property type="component" value="Unassembled WGS sequence"/>
</dbReference>
<evidence type="ECO:0000313" key="7">
    <source>
        <dbReference type="Proteomes" id="UP000182740"/>
    </source>
</evidence>
<reference evidence="7" key="1">
    <citation type="submission" date="2016-11" db="EMBL/GenBank/DDBJ databases">
        <authorList>
            <person name="Varghese N."/>
            <person name="Submissions S."/>
        </authorList>
    </citation>
    <scope>NUCLEOTIDE SEQUENCE [LARGE SCALE GENOMIC DNA]</scope>
    <source>
        <strain evidence="7">DSM 44671</strain>
    </source>
</reference>
<evidence type="ECO:0000256" key="1">
    <source>
        <dbReference type="ARBA" id="ARBA00004761"/>
    </source>
</evidence>
<dbReference type="EMBL" id="FPJG01000006">
    <property type="protein sequence ID" value="SFW56531.1"/>
    <property type="molecule type" value="Genomic_DNA"/>
</dbReference>
<dbReference type="SUPFAM" id="SSF51569">
    <property type="entry name" value="Aldolase"/>
    <property type="match status" value="1"/>
</dbReference>
<gene>
    <name evidence="6" type="ORF">SAMN04489730_1517</name>
</gene>
<keyword evidence="5" id="KW-0119">Carbohydrate metabolism</keyword>